<reference evidence="1 2" key="1">
    <citation type="submission" date="2020-08" db="EMBL/GenBank/DDBJ databases">
        <title>Sequencing the genomes of 1000 actinobacteria strains.</title>
        <authorList>
            <person name="Klenk H.-P."/>
        </authorList>
    </citation>
    <scope>NUCLEOTIDE SEQUENCE [LARGE SCALE GENOMIC DNA]</scope>
    <source>
        <strain evidence="1 2">DSM 43768</strain>
    </source>
</reference>
<protein>
    <submittedName>
        <fullName evidence="1">Uncharacterized protein</fullName>
    </submittedName>
</protein>
<dbReference type="EMBL" id="JACHMI010000001">
    <property type="protein sequence ID" value="MBB6546925.1"/>
    <property type="molecule type" value="Genomic_DNA"/>
</dbReference>
<evidence type="ECO:0000313" key="2">
    <source>
        <dbReference type="Proteomes" id="UP000565579"/>
    </source>
</evidence>
<dbReference type="Proteomes" id="UP000565579">
    <property type="component" value="Unassembled WGS sequence"/>
</dbReference>
<sequence>MATALDSLLVHPPTQGRKVIDDFMAHVTEPLFSTSPAYLLATFFARVRPTARRKIVDLAAKHALAELPGPPEISPILLADRTAECLHAFTTGDSAMVAASLNMSLDRLGKVDGQQQLRAAARLAELDAFWDLLDAPLTARLDELIAGLAPSPQWELLAPDNAEALSMVGVSQARAALPRLESTFGALSAVNRAQVMARHMAPYFVSYEARGFTDSSSCSQGNPRVVEAPGI</sequence>
<dbReference type="AlphaFoldDB" id="A0A7X0NNW0"/>
<comment type="caution">
    <text evidence="1">The sequence shown here is derived from an EMBL/GenBank/DDBJ whole genome shotgun (WGS) entry which is preliminary data.</text>
</comment>
<organism evidence="1 2">
    <name type="scientific">Nonomuraea rubra</name>
    <dbReference type="NCBI Taxonomy" id="46180"/>
    <lineage>
        <taxon>Bacteria</taxon>
        <taxon>Bacillati</taxon>
        <taxon>Actinomycetota</taxon>
        <taxon>Actinomycetes</taxon>
        <taxon>Streptosporangiales</taxon>
        <taxon>Streptosporangiaceae</taxon>
        <taxon>Nonomuraea</taxon>
    </lineage>
</organism>
<keyword evidence="2" id="KW-1185">Reference proteome</keyword>
<dbReference type="RefSeq" id="WP_185101657.1">
    <property type="nucleotide sequence ID" value="NZ_BAAAXY010000070.1"/>
</dbReference>
<gene>
    <name evidence="1" type="ORF">HD593_001720</name>
</gene>
<evidence type="ECO:0000313" key="1">
    <source>
        <dbReference type="EMBL" id="MBB6546925.1"/>
    </source>
</evidence>
<proteinExistence type="predicted"/>
<name>A0A7X0NNW0_9ACTN</name>
<accession>A0A7X0NNW0</accession>